<dbReference type="InterPro" id="IPR006598">
    <property type="entry name" value="CAP10"/>
</dbReference>
<dbReference type="AlphaFoldDB" id="A0A8H6VEU6"/>
<protein>
    <submittedName>
        <fullName evidence="3">Protein O-glucosyltransferase 2</fullName>
    </submittedName>
</protein>
<keyword evidence="1" id="KW-1133">Transmembrane helix</keyword>
<keyword evidence="3" id="KW-0808">Transferase</keyword>
<dbReference type="GO" id="GO:0016740">
    <property type="term" value="F:transferase activity"/>
    <property type="evidence" value="ECO:0007669"/>
    <property type="project" value="UniProtKB-KW"/>
</dbReference>
<evidence type="ECO:0000313" key="4">
    <source>
        <dbReference type="Proteomes" id="UP000660729"/>
    </source>
</evidence>
<evidence type="ECO:0000259" key="2">
    <source>
        <dbReference type="SMART" id="SM00672"/>
    </source>
</evidence>
<reference evidence="3" key="1">
    <citation type="submission" date="2020-04" db="EMBL/GenBank/DDBJ databases">
        <title>Draft genome resource of the tomato pathogen Pseudocercospora fuligena.</title>
        <authorList>
            <person name="Zaccaron A."/>
        </authorList>
    </citation>
    <scope>NUCLEOTIDE SEQUENCE</scope>
    <source>
        <strain evidence="3">PF001</strain>
    </source>
</reference>
<feature type="transmembrane region" description="Helical" evidence="1">
    <location>
        <begin position="12"/>
        <end position="31"/>
    </location>
</feature>
<accession>A0A8H6VEU6</accession>
<feature type="domain" description="Glycosyl transferase CAP10" evidence="2">
    <location>
        <begin position="172"/>
        <end position="409"/>
    </location>
</feature>
<dbReference type="Proteomes" id="UP000660729">
    <property type="component" value="Unassembled WGS sequence"/>
</dbReference>
<organism evidence="3 4">
    <name type="scientific">Pseudocercospora fuligena</name>
    <dbReference type="NCBI Taxonomy" id="685502"/>
    <lineage>
        <taxon>Eukaryota</taxon>
        <taxon>Fungi</taxon>
        <taxon>Dikarya</taxon>
        <taxon>Ascomycota</taxon>
        <taxon>Pezizomycotina</taxon>
        <taxon>Dothideomycetes</taxon>
        <taxon>Dothideomycetidae</taxon>
        <taxon>Mycosphaerellales</taxon>
        <taxon>Mycosphaerellaceae</taxon>
        <taxon>Pseudocercospora</taxon>
    </lineage>
</organism>
<dbReference type="InterPro" id="IPR051091">
    <property type="entry name" value="O-Glucosyltr/Glycosyltrsf_90"/>
</dbReference>
<evidence type="ECO:0000256" key="1">
    <source>
        <dbReference type="SAM" id="Phobius"/>
    </source>
</evidence>
<dbReference type="PANTHER" id="PTHR12203">
    <property type="entry name" value="KDEL LYS-ASP-GLU-LEU CONTAINING - RELATED"/>
    <property type="match status" value="1"/>
</dbReference>
<dbReference type="PANTHER" id="PTHR12203:SF107">
    <property type="entry name" value="GLYCOSYL TRANSFERASE CAP10 DOMAIN-CONTAINING PROTEIN"/>
    <property type="match status" value="1"/>
</dbReference>
<gene>
    <name evidence="3" type="ORF">HII31_10772</name>
</gene>
<dbReference type="OrthoDB" id="541052at2759"/>
<comment type="caution">
    <text evidence="3">The sequence shown here is derived from an EMBL/GenBank/DDBJ whole genome shotgun (WGS) entry which is preliminary data.</text>
</comment>
<sequence>MILDTLLTWRHSSYLLAFLLVAQSILVLYGLNSTPPAFRSKSGIQHQIHGLDHESVLDSATSSELSLPHELPDTLSTTQCDSEFPNLYYEVDRAASYWKERKHIISKDDVDISWQPTEWYSGGAIRVLIHDNRLRILESINSLRLSGYQERSLGILNLLHRALESATAGGEKLPTIEAAIVLQDLSWPPTQNGTETFWTWTRELGNSTYDRLWLIPNFDFWAAKGLGSYRDARLEAFARDKVEKIPKVIWRGNPVNENINEKLRSRLLNMTEGKQWADVHYYNVSTGENSMPIRDMCNYTMTVHTEGYTYSGRLKFLLNCNSLPFVHELNYTSQYYHLLERQGPNQNYVAVARNWSDLEEKVLYYQDHPNEAQNIIANHMATFRDKYLTRAATSCYLRRLIRAYSEVSFTPEVRAPKGVGSTDLRGRPFEVYMNSPEDFLEPK</sequence>
<dbReference type="Pfam" id="PF05686">
    <property type="entry name" value="Glyco_transf_90"/>
    <property type="match status" value="1"/>
</dbReference>
<keyword evidence="1" id="KW-0472">Membrane</keyword>
<dbReference type="SMART" id="SM00672">
    <property type="entry name" value="CAP10"/>
    <property type="match status" value="1"/>
</dbReference>
<name>A0A8H6VEU6_9PEZI</name>
<proteinExistence type="predicted"/>
<dbReference type="EMBL" id="JABCIY010000219">
    <property type="protein sequence ID" value="KAF7187872.1"/>
    <property type="molecule type" value="Genomic_DNA"/>
</dbReference>
<keyword evidence="1" id="KW-0812">Transmembrane</keyword>
<evidence type="ECO:0000313" key="3">
    <source>
        <dbReference type="EMBL" id="KAF7187872.1"/>
    </source>
</evidence>
<keyword evidence="4" id="KW-1185">Reference proteome</keyword>